<dbReference type="GO" id="GO:0000166">
    <property type="term" value="F:nucleotide binding"/>
    <property type="evidence" value="ECO:0007669"/>
    <property type="project" value="InterPro"/>
</dbReference>
<reference evidence="4 5" key="1">
    <citation type="submission" date="2019-07" db="EMBL/GenBank/DDBJ databases">
        <authorList>
            <person name="Kim J."/>
        </authorList>
    </citation>
    <scope>NUCLEOTIDE SEQUENCE [LARGE SCALE GENOMIC DNA]</scope>
    <source>
        <strain evidence="4 5">JC52</strain>
    </source>
</reference>
<name>A0A559K429_9BACL</name>
<dbReference type="Pfam" id="PF22725">
    <property type="entry name" value="GFO_IDH_MocA_C3"/>
    <property type="match status" value="1"/>
</dbReference>
<keyword evidence="1" id="KW-0560">Oxidoreductase</keyword>
<dbReference type="PANTHER" id="PTHR43818:SF11">
    <property type="entry name" value="BCDNA.GH03377"/>
    <property type="match status" value="1"/>
</dbReference>
<keyword evidence="5" id="KW-1185">Reference proteome</keyword>
<evidence type="ECO:0000256" key="1">
    <source>
        <dbReference type="ARBA" id="ARBA00023002"/>
    </source>
</evidence>
<evidence type="ECO:0000259" key="3">
    <source>
        <dbReference type="Pfam" id="PF22725"/>
    </source>
</evidence>
<proteinExistence type="predicted"/>
<dbReference type="PANTHER" id="PTHR43818">
    <property type="entry name" value="BCDNA.GH03377"/>
    <property type="match status" value="1"/>
</dbReference>
<dbReference type="SUPFAM" id="SSF55347">
    <property type="entry name" value="Glyceraldehyde-3-phosphate dehydrogenase-like, C-terminal domain"/>
    <property type="match status" value="1"/>
</dbReference>
<protein>
    <submittedName>
        <fullName evidence="4">Gfo/Idh/MocA family oxidoreductase</fullName>
    </submittedName>
</protein>
<dbReference type="RefSeq" id="WP_144852837.1">
    <property type="nucleotide sequence ID" value="NZ_VNJI01000046.1"/>
</dbReference>
<dbReference type="InterPro" id="IPR000683">
    <property type="entry name" value="Gfo/Idh/MocA-like_OxRdtase_N"/>
</dbReference>
<dbReference type="Proteomes" id="UP000317036">
    <property type="component" value="Unassembled WGS sequence"/>
</dbReference>
<dbReference type="EMBL" id="VNJI01000046">
    <property type="protein sequence ID" value="TVY06889.1"/>
    <property type="molecule type" value="Genomic_DNA"/>
</dbReference>
<evidence type="ECO:0000313" key="4">
    <source>
        <dbReference type="EMBL" id="TVY06889.1"/>
    </source>
</evidence>
<feature type="domain" description="Gfo/Idh/MocA-like oxidoreductase N-terminal" evidence="2">
    <location>
        <begin position="5"/>
        <end position="117"/>
    </location>
</feature>
<dbReference type="InterPro" id="IPR050463">
    <property type="entry name" value="Gfo/Idh/MocA_oxidrdct_glycsds"/>
</dbReference>
<evidence type="ECO:0000313" key="5">
    <source>
        <dbReference type="Proteomes" id="UP000317036"/>
    </source>
</evidence>
<comment type="caution">
    <text evidence="4">The sequence shown here is derived from an EMBL/GenBank/DDBJ whole genome shotgun (WGS) entry which is preliminary data.</text>
</comment>
<dbReference type="GO" id="GO:0016491">
    <property type="term" value="F:oxidoreductase activity"/>
    <property type="evidence" value="ECO:0007669"/>
    <property type="project" value="UniProtKB-KW"/>
</dbReference>
<dbReference type="SUPFAM" id="SSF51735">
    <property type="entry name" value="NAD(P)-binding Rossmann-fold domains"/>
    <property type="match status" value="1"/>
</dbReference>
<sequence length="386" mass="42442">MNNLKAVVIGAGWAGEGHTRALQSCGVNVVAICARKEEVVREVAQRLGIPEASVDWRQTLKSIKPDIVAIATPASLRQEVVEEATKLGCHILCDKPLAINEEEAKKLWELVQQEGVKHAYAATWRYDPSIMWFSELALSGSVGKIQEIDCSYRIFRGSNLRPWTWWNTLETGGGLLNNGLPHILGILASITGGVPLRVAGEARVLRDRAPVVLEDIHDFRRQKALTLEEAEKLEWRDCDADGAFTALLSFSSVSGAEIAVNILGNDGVGVSVHPPQITLYGDSGTLVLTGFYTNGYIVSKLCAGENEPKILPVPQRLLDEMPDSGNRAQNMWNALARDFVADIQGERHRPYLTFYDGYLYQSAIDAIRCGNGWRKLGDISSSLDCK</sequence>
<gene>
    <name evidence="4" type="ORF">FPZ49_26590</name>
</gene>
<dbReference type="OrthoDB" id="9815825at2"/>
<accession>A0A559K429</accession>
<feature type="domain" description="GFO/IDH/MocA-like oxidoreductase" evidence="3">
    <location>
        <begin position="135"/>
        <end position="286"/>
    </location>
</feature>
<dbReference type="AlphaFoldDB" id="A0A559K429"/>
<dbReference type="InterPro" id="IPR055170">
    <property type="entry name" value="GFO_IDH_MocA-like_dom"/>
</dbReference>
<organism evidence="4 5">
    <name type="scientific">Paenibacillus cremeus</name>
    <dbReference type="NCBI Taxonomy" id="2163881"/>
    <lineage>
        <taxon>Bacteria</taxon>
        <taxon>Bacillati</taxon>
        <taxon>Bacillota</taxon>
        <taxon>Bacilli</taxon>
        <taxon>Bacillales</taxon>
        <taxon>Paenibacillaceae</taxon>
        <taxon>Paenibacillus</taxon>
    </lineage>
</organism>
<dbReference type="Gene3D" id="3.30.360.10">
    <property type="entry name" value="Dihydrodipicolinate Reductase, domain 2"/>
    <property type="match status" value="1"/>
</dbReference>
<dbReference type="Pfam" id="PF01408">
    <property type="entry name" value="GFO_IDH_MocA"/>
    <property type="match status" value="1"/>
</dbReference>
<dbReference type="Gene3D" id="3.40.50.720">
    <property type="entry name" value="NAD(P)-binding Rossmann-like Domain"/>
    <property type="match status" value="1"/>
</dbReference>
<evidence type="ECO:0000259" key="2">
    <source>
        <dbReference type="Pfam" id="PF01408"/>
    </source>
</evidence>
<dbReference type="InterPro" id="IPR036291">
    <property type="entry name" value="NAD(P)-bd_dom_sf"/>
</dbReference>